<evidence type="ECO:0000313" key="2">
    <source>
        <dbReference type="Proteomes" id="UP001221413"/>
    </source>
</evidence>
<proteinExistence type="predicted"/>
<organism evidence="1 2">
    <name type="scientific">Drechslerella dactyloides</name>
    <name type="common">Nematode-trapping fungus</name>
    <name type="synonym">Arthrobotrys dactyloides</name>
    <dbReference type="NCBI Taxonomy" id="74499"/>
    <lineage>
        <taxon>Eukaryota</taxon>
        <taxon>Fungi</taxon>
        <taxon>Dikarya</taxon>
        <taxon>Ascomycota</taxon>
        <taxon>Pezizomycotina</taxon>
        <taxon>Orbiliomycetes</taxon>
        <taxon>Orbiliales</taxon>
        <taxon>Orbiliaceae</taxon>
        <taxon>Drechslerella</taxon>
    </lineage>
</organism>
<dbReference type="AlphaFoldDB" id="A0AAD6NFR5"/>
<comment type="caution">
    <text evidence="1">The sequence shown here is derived from an EMBL/GenBank/DDBJ whole genome shotgun (WGS) entry which is preliminary data.</text>
</comment>
<accession>A0AAD6NFR5</accession>
<sequence length="62" mass="6488">MSPPFWVSVTEHLVLSCSYRAAKCSRSGNASAKMGVAVLAVVSANRVPLVPIGTGLHFNSNT</sequence>
<name>A0AAD6NFR5_DREDA</name>
<evidence type="ECO:0000313" key="1">
    <source>
        <dbReference type="EMBL" id="KAJ6257846.1"/>
    </source>
</evidence>
<protein>
    <submittedName>
        <fullName evidence="1">Uncharacterized protein</fullName>
    </submittedName>
</protein>
<keyword evidence="2" id="KW-1185">Reference proteome</keyword>
<gene>
    <name evidence="1" type="ORF">Dda_7635</name>
</gene>
<dbReference type="Proteomes" id="UP001221413">
    <property type="component" value="Unassembled WGS sequence"/>
</dbReference>
<reference evidence="1" key="1">
    <citation type="submission" date="2023-01" db="EMBL/GenBank/DDBJ databases">
        <title>The chitinases involved in constricting ring structure development in the nematode-trapping fungus Drechslerella dactyloides.</title>
        <authorList>
            <person name="Wang R."/>
            <person name="Zhang L."/>
            <person name="Tang P."/>
            <person name="Li S."/>
            <person name="Liang L."/>
        </authorList>
    </citation>
    <scope>NUCLEOTIDE SEQUENCE</scope>
    <source>
        <strain evidence="1">YMF1.00031</strain>
    </source>
</reference>
<dbReference type="EMBL" id="JAQGDS010000010">
    <property type="protein sequence ID" value="KAJ6257846.1"/>
    <property type="molecule type" value="Genomic_DNA"/>
</dbReference>